<gene>
    <name evidence="1" type="ORF">WAK64_17640</name>
</gene>
<organism evidence="1 2">
    <name type="scientific">Bacillus spongiae</name>
    <dbReference type="NCBI Taxonomy" id="2683610"/>
    <lineage>
        <taxon>Bacteria</taxon>
        <taxon>Bacillati</taxon>
        <taxon>Bacillota</taxon>
        <taxon>Bacilli</taxon>
        <taxon>Bacillales</taxon>
        <taxon>Bacillaceae</taxon>
        <taxon>Bacillus</taxon>
    </lineage>
</organism>
<name>A0ABU8HHL7_9BACI</name>
<dbReference type="RefSeq" id="WP_336588321.1">
    <property type="nucleotide sequence ID" value="NZ_JBBAXC010000017.1"/>
</dbReference>
<dbReference type="Proteomes" id="UP001312865">
    <property type="component" value="Unassembled WGS sequence"/>
</dbReference>
<comment type="caution">
    <text evidence="1">The sequence shown here is derived from an EMBL/GenBank/DDBJ whole genome shotgun (WGS) entry which is preliminary data.</text>
</comment>
<keyword evidence="2" id="KW-1185">Reference proteome</keyword>
<proteinExistence type="predicted"/>
<evidence type="ECO:0000313" key="2">
    <source>
        <dbReference type="Proteomes" id="UP001312865"/>
    </source>
</evidence>
<evidence type="ECO:0000313" key="1">
    <source>
        <dbReference type="EMBL" id="MEI5908875.1"/>
    </source>
</evidence>
<dbReference type="EMBL" id="JBBAXC010000017">
    <property type="protein sequence ID" value="MEI5908875.1"/>
    <property type="molecule type" value="Genomic_DNA"/>
</dbReference>
<reference evidence="1 2" key="1">
    <citation type="journal article" date="2018" name="J. Microbiol.">
        <title>Bacillus spongiae sp. nov., isolated from sponge of Jeju Island.</title>
        <authorList>
            <person name="Lee G.E."/>
            <person name="Im W.T."/>
            <person name="Park J.S."/>
        </authorList>
    </citation>
    <scope>NUCLEOTIDE SEQUENCE [LARGE SCALE GENOMIC DNA]</scope>
    <source>
        <strain evidence="1 2">135PIL107-10</strain>
    </source>
</reference>
<sequence length="57" mass="6596">MTYVSEGYYIISSLERPDYMDEEVIPNSIFSASECISNIHPSFWHVSLLSMYWAGTQ</sequence>
<accession>A0ABU8HHL7</accession>
<protein>
    <submittedName>
        <fullName evidence="1">Uncharacterized protein</fullName>
    </submittedName>
</protein>